<comment type="caution">
    <text evidence="1">The sequence shown here is derived from an EMBL/GenBank/DDBJ whole genome shotgun (WGS) entry which is preliminary data.</text>
</comment>
<name>A0ABN8Q8T0_9CNID</name>
<evidence type="ECO:0000313" key="1">
    <source>
        <dbReference type="EMBL" id="CAH3159461.1"/>
    </source>
</evidence>
<gene>
    <name evidence="1" type="ORF">PEVE_00003215</name>
</gene>
<dbReference type="Proteomes" id="UP001159427">
    <property type="component" value="Unassembled WGS sequence"/>
</dbReference>
<reference evidence="1 2" key="1">
    <citation type="submission" date="2022-05" db="EMBL/GenBank/DDBJ databases">
        <authorList>
            <consortium name="Genoscope - CEA"/>
            <person name="William W."/>
        </authorList>
    </citation>
    <scope>NUCLEOTIDE SEQUENCE [LARGE SCALE GENOMIC DNA]</scope>
</reference>
<proteinExistence type="predicted"/>
<organism evidence="1 2">
    <name type="scientific">Porites evermanni</name>
    <dbReference type="NCBI Taxonomy" id="104178"/>
    <lineage>
        <taxon>Eukaryota</taxon>
        <taxon>Metazoa</taxon>
        <taxon>Cnidaria</taxon>
        <taxon>Anthozoa</taxon>
        <taxon>Hexacorallia</taxon>
        <taxon>Scleractinia</taxon>
        <taxon>Fungiina</taxon>
        <taxon>Poritidae</taxon>
        <taxon>Porites</taxon>
    </lineage>
</organism>
<protein>
    <submittedName>
        <fullName evidence="1">Uncharacterized protein</fullName>
    </submittedName>
</protein>
<accession>A0ABN8Q8T0</accession>
<keyword evidence="2" id="KW-1185">Reference proteome</keyword>
<evidence type="ECO:0000313" key="2">
    <source>
        <dbReference type="Proteomes" id="UP001159427"/>
    </source>
</evidence>
<sequence>MGWVGNDGADINWDVSPVSSPVTELSHRDEFNKAKLEAEFIDLSKKARAGLPKFPPKYCIPTPIAITLTCKETKTKKPKDNKFDELCSSGASILEVSNLTY</sequence>
<dbReference type="EMBL" id="CALNXI010001191">
    <property type="protein sequence ID" value="CAH3159461.1"/>
    <property type="molecule type" value="Genomic_DNA"/>
</dbReference>